<dbReference type="KEGG" id="maes:Ga0123461_0369"/>
<protein>
    <recommendedName>
        <fullName evidence="2">peptidoglycan lytic exotransglycosylase</fullName>
        <ecNumber evidence="2">4.2.2.n1</ecNumber>
    </recommendedName>
    <alternativeName>
        <fullName evidence="5">Murein hydrolase A</fullName>
    </alternativeName>
</protein>
<reference evidence="7 8" key="1">
    <citation type="submission" date="2016-12" db="EMBL/GenBank/DDBJ databases">
        <title>Isolation and genomic insights into novel planktonic Zetaproteobacteria from stratified waters of the Chesapeake Bay.</title>
        <authorList>
            <person name="McAllister S.M."/>
            <person name="Kato S."/>
            <person name="Chan C.S."/>
            <person name="Chiu B.K."/>
            <person name="Field E.K."/>
        </authorList>
    </citation>
    <scope>NUCLEOTIDE SEQUENCE [LARGE SCALE GENOMIC DNA]</scope>
    <source>
        <strain evidence="7 8">CP-5</strain>
    </source>
</reference>
<dbReference type="EMBL" id="CP018799">
    <property type="protein sequence ID" value="ATX78821.1"/>
    <property type="molecule type" value="Genomic_DNA"/>
</dbReference>
<gene>
    <name evidence="7" type="ORF">Ga0123461_0369</name>
</gene>
<dbReference type="PANTHER" id="PTHR30124:SF0">
    <property type="entry name" value="MEMBRANE-BOUND LYTIC MUREIN TRANSGLYCOSYLASE A"/>
    <property type="match status" value="1"/>
</dbReference>
<evidence type="ECO:0000256" key="2">
    <source>
        <dbReference type="ARBA" id="ARBA00012587"/>
    </source>
</evidence>
<dbReference type="InterPro" id="IPR036908">
    <property type="entry name" value="RlpA-like_sf"/>
</dbReference>
<dbReference type="CDD" id="cd14668">
    <property type="entry name" value="mlta_B"/>
    <property type="match status" value="1"/>
</dbReference>
<evidence type="ECO:0000256" key="4">
    <source>
        <dbReference type="ARBA" id="ARBA00023316"/>
    </source>
</evidence>
<dbReference type="Pfam" id="PF06725">
    <property type="entry name" value="3D"/>
    <property type="match status" value="1"/>
</dbReference>
<dbReference type="GO" id="GO:0071555">
    <property type="term" value="P:cell wall organization"/>
    <property type="evidence" value="ECO:0007669"/>
    <property type="project" value="UniProtKB-KW"/>
</dbReference>
<dbReference type="SMART" id="SM00925">
    <property type="entry name" value="MltA"/>
    <property type="match status" value="1"/>
</dbReference>
<evidence type="ECO:0000256" key="1">
    <source>
        <dbReference type="ARBA" id="ARBA00001420"/>
    </source>
</evidence>
<feature type="domain" description="Lytic transglycosylase MltA" evidence="6">
    <location>
        <begin position="111"/>
        <end position="267"/>
    </location>
</feature>
<dbReference type="GO" id="GO:0004553">
    <property type="term" value="F:hydrolase activity, hydrolyzing O-glycosyl compounds"/>
    <property type="evidence" value="ECO:0007669"/>
    <property type="project" value="InterPro"/>
</dbReference>
<dbReference type="Proteomes" id="UP000231701">
    <property type="component" value="Chromosome"/>
</dbReference>
<dbReference type="SUPFAM" id="SSF50685">
    <property type="entry name" value="Barwin-like endoglucanases"/>
    <property type="match status" value="1"/>
</dbReference>
<dbReference type="PIRSF" id="PIRSF019422">
    <property type="entry name" value="MltA"/>
    <property type="match status" value="1"/>
</dbReference>
<evidence type="ECO:0000256" key="5">
    <source>
        <dbReference type="ARBA" id="ARBA00030918"/>
    </source>
</evidence>
<keyword evidence="3" id="KW-0456">Lyase</keyword>
<comment type="catalytic activity">
    <reaction evidence="1">
        <text>Exolytic cleavage of the (1-&gt;4)-beta-glycosidic linkage between N-acetylmuramic acid (MurNAc) and N-acetylglucosamine (GlcNAc) residues in peptidoglycan, from either the reducing or the non-reducing ends of the peptidoglycan chains, with concomitant formation of a 1,6-anhydrobond in the MurNAc residue.</text>
        <dbReference type="EC" id="4.2.2.n1"/>
    </reaction>
</comment>
<dbReference type="Pfam" id="PF03562">
    <property type="entry name" value="MltA"/>
    <property type="match status" value="1"/>
</dbReference>
<dbReference type="Gene3D" id="2.40.240.50">
    <property type="entry name" value="Barwin-like endoglucanases"/>
    <property type="match status" value="1"/>
</dbReference>
<name>A0A2K8KZ66_MARES</name>
<dbReference type="InterPro" id="IPR005300">
    <property type="entry name" value="MltA_B"/>
</dbReference>
<keyword evidence="8" id="KW-1185">Reference proteome</keyword>
<dbReference type="CDD" id="cd14485">
    <property type="entry name" value="mltA_like_LT_A"/>
    <property type="match status" value="1"/>
</dbReference>
<dbReference type="Gene3D" id="2.40.40.10">
    <property type="entry name" value="RlpA-like domain"/>
    <property type="match status" value="1"/>
</dbReference>
<dbReference type="GO" id="GO:0009254">
    <property type="term" value="P:peptidoglycan turnover"/>
    <property type="evidence" value="ECO:0007669"/>
    <property type="project" value="InterPro"/>
</dbReference>
<organism evidence="7 8">
    <name type="scientific">Mariprofundus aestuarium</name>
    <dbReference type="NCBI Taxonomy" id="1921086"/>
    <lineage>
        <taxon>Bacteria</taxon>
        <taxon>Pseudomonadati</taxon>
        <taxon>Pseudomonadota</taxon>
        <taxon>Candidatius Mariprofundia</taxon>
        <taxon>Mariprofundales</taxon>
        <taxon>Mariprofundaceae</taxon>
        <taxon>Mariprofundus</taxon>
    </lineage>
</organism>
<dbReference type="GO" id="GO:0019867">
    <property type="term" value="C:outer membrane"/>
    <property type="evidence" value="ECO:0007669"/>
    <property type="project" value="InterPro"/>
</dbReference>
<dbReference type="GO" id="GO:0008933">
    <property type="term" value="F:peptidoglycan lytic transglycosylase activity"/>
    <property type="evidence" value="ECO:0007669"/>
    <property type="project" value="TreeGrafter"/>
</dbReference>
<evidence type="ECO:0000313" key="8">
    <source>
        <dbReference type="Proteomes" id="UP000231701"/>
    </source>
</evidence>
<evidence type="ECO:0000256" key="3">
    <source>
        <dbReference type="ARBA" id="ARBA00023239"/>
    </source>
</evidence>
<dbReference type="AlphaFoldDB" id="A0A2K8KZ66"/>
<dbReference type="GO" id="GO:0009253">
    <property type="term" value="P:peptidoglycan catabolic process"/>
    <property type="evidence" value="ECO:0007669"/>
    <property type="project" value="TreeGrafter"/>
</dbReference>
<proteinExistence type="predicted"/>
<dbReference type="InterPro" id="IPR026044">
    <property type="entry name" value="MltA"/>
</dbReference>
<dbReference type="EC" id="4.2.2.n1" evidence="2"/>
<sequence length="375" mass="42017">MAVTCLLLAACPSKRVEETPVKEPSFVKSDWQTLPEWTQVGLASSLEALSAECVSLKRKEQWQQICAEASLLDISNNEALRLFFETHFTPWQLRNDDGSDQGLITGYYEPLLYGSREKSERYRFPVYGVPDDLLIIDLAELYPQLKGMRLRGRVEGKRVVPYHDRAAIDSKHAPEGKEILWVDDEIGLFFLQVQGSGRIQLPDGSIVKLGYANQNGHPYNSIGKRLVEMGEMTVDQASMQSIRQWGVDHPERLKELLYSNPSYVFFREMPDSLKSAVGAMGVPLTAGYSMAVDRRTIPLGMPVYLSTTWPNSEAPLNRLMLAQDVGGAIKGTIRGDFFWGFGAEAGKNAGSMKQQGRMWVFFPHGFTPTLKTASR</sequence>
<evidence type="ECO:0000259" key="6">
    <source>
        <dbReference type="SMART" id="SM00925"/>
    </source>
</evidence>
<accession>A0A2K8KZ66</accession>
<dbReference type="InterPro" id="IPR010611">
    <property type="entry name" value="3D_dom"/>
</dbReference>
<dbReference type="PANTHER" id="PTHR30124">
    <property type="entry name" value="MEMBRANE-BOUND LYTIC MUREIN TRANSGLYCOSYLASE A"/>
    <property type="match status" value="1"/>
</dbReference>
<keyword evidence="4" id="KW-0961">Cell wall biogenesis/degradation</keyword>
<evidence type="ECO:0000313" key="7">
    <source>
        <dbReference type="EMBL" id="ATX78821.1"/>
    </source>
</evidence>